<dbReference type="EMBL" id="ML994624">
    <property type="protein sequence ID" value="KAF2188228.1"/>
    <property type="molecule type" value="Genomic_DNA"/>
</dbReference>
<name>A0A6A6ECF7_9PEZI</name>
<reference evidence="1" key="1">
    <citation type="journal article" date="2020" name="Stud. Mycol.">
        <title>101 Dothideomycetes genomes: a test case for predicting lifestyles and emergence of pathogens.</title>
        <authorList>
            <person name="Haridas S."/>
            <person name="Albert R."/>
            <person name="Binder M."/>
            <person name="Bloem J."/>
            <person name="Labutti K."/>
            <person name="Salamov A."/>
            <person name="Andreopoulos B."/>
            <person name="Baker S."/>
            <person name="Barry K."/>
            <person name="Bills G."/>
            <person name="Bluhm B."/>
            <person name="Cannon C."/>
            <person name="Castanera R."/>
            <person name="Culley D."/>
            <person name="Daum C."/>
            <person name="Ezra D."/>
            <person name="Gonzalez J."/>
            <person name="Henrissat B."/>
            <person name="Kuo A."/>
            <person name="Liang C."/>
            <person name="Lipzen A."/>
            <person name="Lutzoni F."/>
            <person name="Magnuson J."/>
            <person name="Mondo S."/>
            <person name="Nolan M."/>
            <person name="Ohm R."/>
            <person name="Pangilinan J."/>
            <person name="Park H.-J."/>
            <person name="Ramirez L."/>
            <person name="Alfaro M."/>
            <person name="Sun H."/>
            <person name="Tritt A."/>
            <person name="Yoshinaga Y."/>
            <person name="Zwiers L.-H."/>
            <person name="Turgeon B."/>
            <person name="Goodwin S."/>
            <person name="Spatafora J."/>
            <person name="Crous P."/>
            <person name="Grigoriev I."/>
        </authorList>
    </citation>
    <scope>NUCLEOTIDE SEQUENCE</scope>
    <source>
        <strain evidence="1">CBS 207.26</strain>
    </source>
</reference>
<keyword evidence="2" id="KW-1185">Reference proteome</keyword>
<evidence type="ECO:0000313" key="2">
    <source>
        <dbReference type="Proteomes" id="UP000800200"/>
    </source>
</evidence>
<organism evidence="1 2">
    <name type="scientific">Zopfia rhizophila CBS 207.26</name>
    <dbReference type="NCBI Taxonomy" id="1314779"/>
    <lineage>
        <taxon>Eukaryota</taxon>
        <taxon>Fungi</taxon>
        <taxon>Dikarya</taxon>
        <taxon>Ascomycota</taxon>
        <taxon>Pezizomycotina</taxon>
        <taxon>Dothideomycetes</taxon>
        <taxon>Dothideomycetes incertae sedis</taxon>
        <taxon>Zopfiaceae</taxon>
        <taxon>Zopfia</taxon>
    </lineage>
</organism>
<gene>
    <name evidence="1" type="ORF">K469DRAFT_684961</name>
</gene>
<proteinExistence type="predicted"/>
<dbReference type="Proteomes" id="UP000800200">
    <property type="component" value="Unassembled WGS sequence"/>
</dbReference>
<dbReference type="AlphaFoldDB" id="A0A6A6ECF7"/>
<sequence>MTRWTDMLEQECLVPSHDGLFEDFKNALRYRLQYLDDSLQNPKPIPLSMPHKRVGAYMHDILKNEIEFQLLEKVHENIISLVQKSTDDDILGKLSERWLKALSGEIVSKIARGVYQEAAFQENITSPHQQSVRLKNTLFQFYTSAQKGYVALSYICGSDAKPHYNDAPTGRIPITTSAYRTLTSLVVKRKQLNDSSDFYVWIDARDLSSSQGVLAYPEEPESAPCDEIVGKILKNPNTGPLPPFAPQTIVAEAMIDRSWHTWSQIIQKPYVPYKLRIIHGNWEVPRNTWRYAAGVQANPLQAYKLSVPIDLLNAFRVKYQLDILSLHSSPSPNALPERRIHLNSKMEIINLQSSSAAEGYECRAPPAFSTPFAEVEEGVFQCPRDPWPILALTGKLLQSDISSP</sequence>
<accession>A0A6A6ECF7</accession>
<evidence type="ECO:0000313" key="1">
    <source>
        <dbReference type="EMBL" id="KAF2188228.1"/>
    </source>
</evidence>
<protein>
    <submittedName>
        <fullName evidence="1">Uncharacterized protein</fullName>
    </submittedName>
</protein>